<evidence type="ECO:0000313" key="3">
    <source>
        <dbReference type="Proteomes" id="UP000030746"/>
    </source>
</evidence>
<name>V4AMF0_LOTGI</name>
<keyword evidence="3" id="KW-1185">Reference proteome</keyword>
<dbReference type="OrthoDB" id="5948209at2759"/>
<gene>
    <name evidence="2" type="ORF">LOTGIDRAFT_175038</name>
</gene>
<dbReference type="PANTHER" id="PTHR46177">
    <property type="entry name" value="INTEGRASE CATALYTIC DOMAIN-CONTAINING PROTEIN"/>
    <property type="match status" value="1"/>
</dbReference>
<dbReference type="Pfam" id="PF24764">
    <property type="entry name" value="rva_4"/>
    <property type="match status" value="1"/>
</dbReference>
<organism evidence="2 3">
    <name type="scientific">Lottia gigantea</name>
    <name type="common">Giant owl limpet</name>
    <dbReference type="NCBI Taxonomy" id="225164"/>
    <lineage>
        <taxon>Eukaryota</taxon>
        <taxon>Metazoa</taxon>
        <taxon>Spiralia</taxon>
        <taxon>Lophotrochozoa</taxon>
        <taxon>Mollusca</taxon>
        <taxon>Gastropoda</taxon>
        <taxon>Patellogastropoda</taxon>
        <taxon>Lottioidea</taxon>
        <taxon>Lottiidae</taxon>
        <taxon>Lottia</taxon>
    </lineage>
</organism>
<feature type="domain" description="Integrase core" evidence="1">
    <location>
        <begin position="52"/>
        <end position="212"/>
    </location>
</feature>
<dbReference type="EMBL" id="KB201574">
    <property type="protein sequence ID" value="ESO95930.1"/>
    <property type="molecule type" value="Genomic_DNA"/>
</dbReference>
<evidence type="ECO:0000259" key="1">
    <source>
        <dbReference type="Pfam" id="PF24764"/>
    </source>
</evidence>
<accession>V4AMF0</accession>
<dbReference type="PANTHER" id="PTHR46177:SF1">
    <property type="entry name" value="INTEGRASE CATALYTIC DOMAIN-CONTAINING PROTEIN"/>
    <property type="match status" value="1"/>
</dbReference>
<dbReference type="KEGG" id="lgi:LOTGIDRAFT_175038"/>
<reference evidence="2 3" key="1">
    <citation type="journal article" date="2013" name="Nature">
        <title>Insights into bilaterian evolution from three spiralian genomes.</title>
        <authorList>
            <person name="Simakov O."/>
            <person name="Marletaz F."/>
            <person name="Cho S.J."/>
            <person name="Edsinger-Gonzales E."/>
            <person name="Havlak P."/>
            <person name="Hellsten U."/>
            <person name="Kuo D.H."/>
            <person name="Larsson T."/>
            <person name="Lv J."/>
            <person name="Arendt D."/>
            <person name="Savage R."/>
            <person name="Osoegawa K."/>
            <person name="de Jong P."/>
            <person name="Grimwood J."/>
            <person name="Chapman J.A."/>
            <person name="Shapiro H."/>
            <person name="Aerts A."/>
            <person name="Otillar R.P."/>
            <person name="Terry A.Y."/>
            <person name="Boore J.L."/>
            <person name="Grigoriev I.V."/>
            <person name="Lindberg D.R."/>
            <person name="Seaver E.C."/>
            <person name="Weisblat D.A."/>
            <person name="Putnam N.H."/>
            <person name="Rokhsar D.S."/>
        </authorList>
    </citation>
    <scope>NUCLEOTIDE SEQUENCE [LARGE SCALE GENOMIC DNA]</scope>
</reference>
<dbReference type="HOGENOM" id="CLU_880792_0_0_1"/>
<sequence length="294" mass="34429">MGEIDESGLKERGGVGKPKRLRREKNFFSEGSDFTMSLDGHDNLCGFQKSTFPLCVYGGQDTFSGRIQFLRISTTNNDPMVIGRYYMDYLFETERLPLRLRVDRGTETGDLTTIHCYLLDKKLDDMDVTDCILYGPSTENKIERFWRELHHRLEIYFKRQLSSLLESGAYNPSNKIERQLLAYIYIPVIQKKLDTFKDCVWNNHRSRKNDRKEFPTGVPEHIYHFPEKYGGRNCGFHMSVNELEEVSELSGVYQQPTPYFTEDFKQKCLLHVDSNEINSSDADTAYKYLKEHFK</sequence>
<evidence type="ECO:0000313" key="2">
    <source>
        <dbReference type="EMBL" id="ESO95930.1"/>
    </source>
</evidence>
<proteinExistence type="predicted"/>
<dbReference type="Proteomes" id="UP000030746">
    <property type="component" value="Unassembled WGS sequence"/>
</dbReference>
<dbReference type="OMA" id="NGHIARM"/>
<dbReference type="AlphaFoldDB" id="V4AMF0"/>
<protein>
    <recommendedName>
        <fullName evidence="1">Integrase core domain-containing protein</fullName>
    </recommendedName>
</protein>
<dbReference type="RefSeq" id="XP_009053393.1">
    <property type="nucleotide sequence ID" value="XM_009055145.1"/>
</dbReference>
<dbReference type="InterPro" id="IPR058913">
    <property type="entry name" value="Integrase_dom_put"/>
</dbReference>
<dbReference type="CTD" id="20242992"/>
<dbReference type="GeneID" id="20242992"/>